<dbReference type="HOGENOM" id="CLU_054284_0_0_1"/>
<reference evidence="4" key="1">
    <citation type="submission" date="2013-06" db="EMBL/GenBank/DDBJ databases">
        <authorList>
            <person name="Zhao Q."/>
        </authorList>
    </citation>
    <scope>NUCLEOTIDE SEQUENCE</scope>
    <source>
        <strain evidence="4">cv. W1943</strain>
    </source>
</reference>
<dbReference type="PROSITE" id="PS51257">
    <property type="entry name" value="PROKAR_LIPOPROTEIN"/>
    <property type="match status" value="1"/>
</dbReference>
<feature type="domain" description="PMI1/PMIR1-2 C-terminal" evidence="2">
    <location>
        <begin position="144"/>
        <end position="192"/>
    </location>
</feature>
<evidence type="ECO:0000313" key="4">
    <source>
        <dbReference type="Proteomes" id="UP000008022"/>
    </source>
</evidence>
<dbReference type="EnsemblPlants" id="ORUFI09G21040.1">
    <property type="protein sequence ID" value="ORUFI09G21040.1"/>
    <property type="gene ID" value="ORUFI09G21040"/>
</dbReference>
<protein>
    <recommendedName>
        <fullName evidence="2">PMI1/PMIR1-2 C-terminal domain-containing protein</fullName>
    </recommendedName>
</protein>
<dbReference type="Gramene" id="ORUFI09G21040.1">
    <property type="protein sequence ID" value="ORUFI09G21040.1"/>
    <property type="gene ID" value="ORUFI09G21040"/>
</dbReference>
<dbReference type="Proteomes" id="UP000008022">
    <property type="component" value="Unassembled WGS sequence"/>
</dbReference>
<dbReference type="AlphaFoldDB" id="A0A0E0QV13"/>
<organism evidence="3 4">
    <name type="scientific">Oryza rufipogon</name>
    <name type="common">Brownbeard rice</name>
    <name type="synonym">Asian wild rice</name>
    <dbReference type="NCBI Taxonomy" id="4529"/>
    <lineage>
        <taxon>Eukaryota</taxon>
        <taxon>Viridiplantae</taxon>
        <taxon>Streptophyta</taxon>
        <taxon>Embryophyta</taxon>
        <taxon>Tracheophyta</taxon>
        <taxon>Spermatophyta</taxon>
        <taxon>Magnoliopsida</taxon>
        <taxon>Liliopsida</taxon>
        <taxon>Poales</taxon>
        <taxon>Poaceae</taxon>
        <taxon>BOP clade</taxon>
        <taxon>Oryzoideae</taxon>
        <taxon>Oryzeae</taxon>
        <taxon>Oryzinae</taxon>
        <taxon>Oryza</taxon>
    </lineage>
</organism>
<reference evidence="3" key="2">
    <citation type="submission" date="2015-06" db="UniProtKB">
        <authorList>
            <consortium name="EnsemblPlants"/>
        </authorList>
    </citation>
    <scope>IDENTIFICATION</scope>
</reference>
<evidence type="ECO:0000259" key="2">
    <source>
        <dbReference type="Pfam" id="PF21745"/>
    </source>
</evidence>
<keyword evidence="4" id="KW-1185">Reference proteome</keyword>
<dbReference type="InterPro" id="IPR039614">
    <property type="entry name" value="PMI1-like"/>
</dbReference>
<dbReference type="Pfam" id="PF21745">
    <property type="entry name" value="PMI1_PMIR1-2_C"/>
    <property type="match status" value="1"/>
</dbReference>
<feature type="coiled-coil region" evidence="1">
    <location>
        <begin position="46"/>
        <end position="73"/>
    </location>
</feature>
<dbReference type="PANTHER" id="PTHR33414">
    <property type="entry name" value="PROTEIN PLASTID MOVEMENT IMPAIRED 1-RELATED 1"/>
    <property type="match status" value="1"/>
</dbReference>
<proteinExistence type="predicted"/>
<dbReference type="eggNOG" id="ENOG502SS4V">
    <property type="taxonomic scope" value="Eukaryota"/>
</dbReference>
<dbReference type="PANTHER" id="PTHR33414:SF8">
    <property type="entry name" value="OS09G0559200 PROTEIN"/>
    <property type="match status" value="1"/>
</dbReference>
<sequence>MSGGHNKQPAPPVASTGCSALASCLSFHRRAPPPPGSANVIDGAATATTRASAEQYRRRVQLLEEEVRRLGMRLAADAEHGRSVNGGAMAARDRVSSACSGIGAAVANKCVSVGGHGGVQEMVRLEGGGYLHEIKRVVGMPWERLALQVSQPVVAENAATASEVLDKMTETSADDLCKFLSKMMPMKDIAGRKNPGKVIRRSARLSSGDDFLEALLFMEMDKMEGLVQQGLKIRMASTADSASSMAAGDDDDDRRHQATKDSMVSVVLIQVRDPEQGYAAIGDPMIGVMEASLEKKDGRVKLEMQGMHVAGILFGASRKRRSNGRAMMWSACLGQCKGSHNGRGGAGDGCQCGYVRNTNRVFRR</sequence>
<keyword evidence="1" id="KW-0175">Coiled coil</keyword>
<evidence type="ECO:0000313" key="3">
    <source>
        <dbReference type="EnsemblPlants" id="ORUFI09G21040.1"/>
    </source>
</evidence>
<evidence type="ECO:0000256" key="1">
    <source>
        <dbReference type="SAM" id="Coils"/>
    </source>
</evidence>
<name>A0A0E0QV13_ORYRU</name>
<accession>A0A0E0QV13</accession>
<dbReference type="OMA" id="PMIGVME"/>
<dbReference type="InterPro" id="IPR048972">
    <property type="entry name" value="PMI1_PMIR1-2_C"/>
</dbReference>